<evidence type="ECO:0000313" key="3">
    <source>
        <dbReference type="Proteomes" id="UP001248581"/>
    </source>
</evidence>
<dbReference type="EMBL" id="CP134146">
    <property type="protein sequence ID" value="WNC69385.1"/>
    <property type="molecule type" value="Genomic_DNA"/>
</dbReference>
<dbReference type="RefSeq" id="WP_348388528.1">
    <property type="nucleotide sequence ID" value="NZ_CP134146.1"/>
</dbReference>
<evidence type="ECO:0000256" key="1">
    <source>
        <dbReference type="SAM" id="Phobius"/>
    </source>
</evidence>
<reference evidence="3" key="1">
    <citation type="submission" date="2023-09" db="EMBL/GenBank/DDBJ databases">
        <authorList>
            <person name="Zhang C."/>
        </authorList>
    </citation>
    <scope>NUCLEOTIDE SEQUENCE [LARGE SCALE GENOMIC DNA]</scope>
    <source>
        <strain evidence="3">SQ345</strain>
    </source>
</reference>
<keyword evidence="1" id="KW-0812">Transmembrane</keyword>
<keyword evidence="3" id="KW-1185">Reference proteome</keyword>
<sequence>MCPFNEQQLESLFSKPMPTVDSKEFVQQTLDKANKRNFKRFFILQLFALIALIPLLYFLPTTMIINSISQFKIYELASIQSVLLSSVPLFIVALVCYFINDELA</sequence>
<keyword evidence="1" id="KW-0472">Membrane</keyword>
<keyword evidence="1" id="KW-1133">Transmembrane helix</keyword>
<protein>
    <recommendedName>
        <fullName evidence="4">DUF485 domain-containing protein</fullName>
    </recommendedName>
</protein>
<gene>
    <name evidence="2" type="ORF">RI845_04355</name>
</gene>
<name>A0ABY9TKR5_9GAMM</name>
<accession>A0ABY9TKR5</accession>
<evidence type="ECO:0008006" key="4">
    <source>
        <dbReference type="Google" id="ProtNLM"/>
    </source>
</evidence>
<feature type="transmembrane region" description="Helical" evidence="1">
    <location>
        <begin position="79"/>
        <end position="99"/>
    </location>
</feature>
<proteinExistence type="predicted"/>
<feature type="transmembrane region" description="Helical" evidence="1">
    <location>
        <begin position="41"/>
        <end position="59"/>
    </location>
</feature>
<dbReference type="Proteomes" id="UP001248581">
    <property type="component" value="Chromosome"/>
</dbReference>
<organism evidence="2 3">
    <name type="scientific">Thalassotalea nanhaiensis</name>
    <dbReference type="NCBI Taxonomy" id="3065648"/>
    <lineage>
        <taxon>Bacteria</taxon>
        <taxon>Pseudomonadati</taxon>
        <taxon>Pseudomonadota</taxon>
        <taxon>Gammaproteobacteria</taxon>
        <taxon>Alteromonadales</taxon>
        <taxon>Colwelliaceae</taxon>
        <taxon>Thalassotalea</taxon>
    </lineage>
</organism>
<evidence type="ECO:0000313" key="2">
    <source>
        <dbReference type="EMBL" id="WNC69385.1"/>
    </source>
</evidence>